<proteinExistence type="inferred from homology"/>
<dbReference type="Gene3D" id="1.10.10.10">
    <property type="entry name" value="Winged helix-like DNA-binding domain superfamily/Winged helix DNA-binding domain"/>
    <property type="match status" value="2"/>
</dbReference>
<keyword evidence="4" id="KW-1185">Reference proteome</keyword>
<sequence length="378" mass="43893">MSNKSSAISTLPLGLVYEPVHKQLVKQHWNVTFSRQSKMSVAAKRIMARVLDQIRDDDYELRPFYQMRIEDVVEYSGISRRAVYNEVQGAIVELLTTVWYFESLDKKEWRGRHLLDTTKEETAGYKDSIITIPLNPALADYFINVAHYTSYELAQYMRLKSWYSMRFFEILSAFKDTGFWEVDIEEYRLLMDCGPQLDKRRQPKKDKNGQVLMKYPLVKDLILRTTTEPLEELADTDVSFTVTPISETGRAVRGRPKIVRLRFDLHHKLQNDIPENWLAHPITKALIERLRAWKVSDKNIARCAPTLGREGVRKILHEWDLKAIHPTDRINSKEKYCNTAITRAAKQILDQQKAEALQVREDLQLGLFGKSTDASSAD</sequence>
<evidence type="ECO:0000313" key="3">
    <source>
        <dbReference type="EMBL" id="TVT36805.1"/>
    </source>
</evidence>
<feature type="domain" description="Initiator Rep protein WH1" evidence="2">
    <location>
        <begin position="25"/>
        <end position="172"/>
    </location>
</feature>
<name>A0A558BJY3_9BACT</name>
<dbReference type="InterPro" id="IPR036388">
    <property type="entry name" value="WH-like_DNA-bd_sf"/>
</dbReference>
<dbReference type="InterPro" id="IPR000525">
    <property type="entry name" value="Initiator_Rep_WH1"/>
</dbReference>
<dbReference type="AlphaFoldDB" id="A0A558BJY3"/>
<evidence type="ECO:0000256" key="1">
    <source>
        <dbReference type="ARBA" id="ARBA00038283"/>
    </source>
</evidence>
<comment type="caution">
    <text evidence="3">The sequence shown here is derived from an EMBL/GenBank/DDBJ whole genome shotgun (WGS) entry which is preliminary data.</text>
</comment>
<protein>
    <submittedName>
        <fullName evidence="3">Replication initiation protein</fullName>
    </submittedName>
</protein>
<dbReference type="SUPFAM" id="SSF46785">
    <property type="entry name" value="Winged helix' DNA-binding domain"/>
    <property type="match status" value="2"/>
</dbReference>
<organism evidence="3 4">
    <name type="scientific">Hymenobacter setariae</name>
    <dbReference type="NCBI Taxonomy" id="2594794"/>
    <lineage>
        <taxon>Bacteria</taxon>
        <taxon>Pseudomonadati</taxon>
        <taxon>Bacteroidota</taxon>
        <taxon>Cytophagia</taxon>
        <taxon>Cytophagales</taxon>
        <taxon>Hymenobacteraceae</taxon>
        <taxon>Hymenobacter</taxon>
    </lineage>
</organism>
<dbReference type="OrthoDB" id="5810823at2"/>
<evidence type="ECO:0000313" key="4">
    <source>
        <dbReference type="Proteomes" id="UP000317624"/>
    </source>
</evidence>
<gene>
    <name evidence="3" type="ORF">FNT36_25160</name>
</gene>
<reference evidence="3 4" key="1">
    <citation type="submission" date="2019-07" db="EMBL/GenBank/DDBJ databases">
        <title>Hymenobacter sp. straun FUR1 Genome sequencing and assembly.</title>
        <authorList>
            <person name="Chhetri G."/>
        </authorList>
    </citation>
    <scope>NUCLEOTIDE SEQUENCE [LARGE SCALE GENOMIC DNA]</scope>
    <source>
        <strain evidence="3 4">Fur1</strain>
    </source>
</reference>
<accession>A0A558BJY3</accession>
<dbReference type="Pfam" id="PF01051">
    <property type="entry name" value="Rep3_N"/>
    <property type="match status" value="1"/>
</dbReference>
<dbReference type="GO" id="GO:0003887">
    <property type="term" value="F:DNA-directed DNA polymerase activity"/>
    <property type="evidence" value="ECO:0007669"/>
    <property type="project" value="InterPro"/>
</dbReference>
<dbReference type="InterPro" id="IPR036390">
    <property type="entry name" value="WH_DNA-bd_sf"/>
</dbReference>
<dbReference type="Proteomes" id="UP000317624">
    <property type="component" value="Unassembled WGS sequence"/>
</dbReference>
<dbReference type="RefSeq" id="WP_144853526.1">
    <property type="nucleotide sequence ID" value="NZ_VMRJ01000009.1"/>
</dbReference>
<dbReference type="GO" id="GO:0006270">
    <property type="term" value="P:DNA replication initiation"/>
    <property type="evidence" value="ECO:0007669"/>
    <property type="project" value="InterPro"/>
</dbReference>
<dbReference type="EMBL" id="VMRJ01000009">
    <property type="protein sequence ID" value="TVT36805.1"/>
    <property type="molecule type" value="Genomic_DNA"/>
</dbReference>
<evidence type="ECO:0000259" key="2">
    <source>
        <dbReference type="Pfam" id="PF01051"/>
    </source>
</evidence>
<comment type="similarity">
    <text evidence="1">Belongs to the initiator RepB protein family.</text>
</comment>